<evidence type="ECO:0000313" key="3">
    <source>
        <dbReference type="Proteomes" id="UP001151760"/>
    </source>
</evidence>
<feature type="compositionally biased region" description="Basic and acidic residues" evidence="1">
    <location>
        <begin position="169"/>
        <end position="187"/>
    </location>
</feature>
<evidence type="ECO:0000256" key="1">
    <source>
        <dbReference type="SAM" id="MobiDB-lite"/>
    </source>
</evidence>
<dbReference type="PANTHER" id="PTHR47718:SF13">
    <property type="entry name" value="OS09G0290500 PROTEIN"/>
    <property type="match status" value="1"/>
</dbReference>
<feature type="compositionally biased region" description="Low complexity" evidence="1">
    <location>
        <begin position="33"/>
        <end position="47"/>
    </location>
</feature>
<comment type="caution">
    <text evidence="2">The sequence shown here is derived from an EMBL/GenBank/DDBJ whole genome shotgun (WGS) entry which is preliminary data.</text>
</comment>
<proteinExistence type="predicted"/>
<organism evidence="2 3">
    <name type="scientific">Tanacetum coccineum</name>
    <dbReference type="NCBI Taxonomy" id="301880"/>
    <lineage>
        <taxon>Eukaryota</taxon>
        <taxon>Viridiplantae</taxon>
        <taxon>Streptophyta</taxon>
        <taxon>Embryophyta</taxon>
        <taxon>Tracheophyta</taxon>
        <taxon>Spermatophyta</taxon>
        <taxon>Magnoliopsida</taxon>
        <taxon>eudicotyledons</taxon>
        <taxon>Gunneridae</taxon>
        <taxon>Pentapetalae</taxon>
        <taxon>asterids</taxon>
        <taxon>campanulids</taxon>
        <taxon>Asterales</taxon>
        <taxon>Asteraceae</taxon>
        <taxon>Asteroideae</taxon>
        <taxon>Anthemideae</taxon>
        <taxon>Anthemidinae</taxon>
        <taxon>Tanacetum</taxon>
    </lineage>
</organism>
<sequence>MPPRRFKKKSVRKIVERRVAKAIEKYEKTRADSNNTGGSGSTNTGGTVVPEMHGCSYKTLMSFGESTKEVIRHEMPRDALGYVLDCTVKDLCASGDAEAIQGYFTKVQSTDREFFYAWELDEENTLKSLFWADARCRAAYEEFGDVVTSDATYLTNQYEMPMATFVRVEGNETTKKRSKKEKKENKDSFVPSDINHNGNASFPLYYGGFVPSYVMQHPQYPSQTNQVFH</sequence>
<feature type="region of interest" description="Disordered" evidence="1">
    <location>
        <begin position="169"/>
        <end position="194"/>
    </location>
</feature>
<reference evidence="2" key="1">
    <citation type="journal article" date="2022" name="Int. J. Mol. Sci.">
        <title>Draft Genome of Tanacetum Coccineum: Genomic Comparison of Closely Related Tanacetum-Family Plants.</title>
        <authorList>
            <person name="Yamashiro T."/>
            <person name="Shiraishi A."/>
            <person name="Nakayama K."/>
            <person name="Satake H."/>
        </authorList>
    </citation>
    <scope>NUCLEOTIDE SEQUENCE</scope>
</reference>
<dbReference type="PANTHER" id="PTHR47718">
    <property type="entry name" value="OS01G0519700 PROTEIN"/>
    <property type="match status" value="1"/>
</dbReference>
<reference evidence="2" key="2">
    <citation type="submission" date="2022-01" db="EMBL/GenBank/DDBJ databases">
        <authorList>
            <person name="Yamashiro T."/>
            <person name="Shiraishi A."/>
            <person name="Satake H."/>
            <person name="Nakayama K."/>
        </authorList>
    </citation>
    <scope>NUCLEOTIDE SEQUENCE</scope>
</reference>
<feature type="region of interest" description="Disordered" evidence="1">
    <location>
        <begin position="26"/>
        <end position="47"/>
    </location>
</feature>
<dbReference type="EMBL" id="BQNB010009903">
    <property type="protein sequence ID" value="GJS70012.1"/>
    <property type="molecule type" value="Genomic_DNA"/>
</dbReference>
<gene>
    <name evidence="2" type="ORF">Tco_0702853</name>
</gene>
<accession>A0ABQ4XYI5</accession>
<name>A0ABQ4XYI5_9ASTR</name>
<evidence type="ECO:0000313" key="2">
    <source>
        <dbReference type="EMBL" id="GJS70012.1"/>
    </source>
</evidence>
<keyword evidence="3" id="KW-1185">Reference proteome</keyword>
<protein>
    <submittedName>
        <fullName evidence="2">FAR-RED impaired response 1-like protein</fullName>
    </submittedName>
</protein>
<dbReference type="Proteomes" id="UP001151760">
    <property type="component" value="Unassembled WGS sequence"/>
</dbReference>